<evidence type="ECO:0000256" key="4">
    <source>
        <dbReference type="SAM" id="MobiDB-lite"/>
    </source>
</evidence>
<evidence type="ECO:0000256" key="1">
    <source>
        <dbReference type="ARBA" id="ARBA00007320"/>
    </source>
</evidence>
<dbReference type="Pfam" id="PF00828">
    <property type="entry name" value="Ribosomal_L27A"/>
    <property type="match status" value="1"/>
</dbReference>
<feature type="domain" description="Large ribosomal subunit protein uL15/eL18" evidence="6">
    <location>
        <begin position="381"/>
        <end position="449"/>
    </location>
</feature>
<evidence type="ECO:0000313" key="8">
    <source>
        <dbReference type="Proteomes" id="UP001230268"/>
    </source>
</evidence>
<sequence length="537" mass="61483">MEPAFLLFIALFSFSESTCRRIAFVGSNSSLRPSAIRRLPVCAELDNVNPSGASEAPPEPFGGSVSVEDNGSEIFPEYYGVEYTEEDLQKEYDEIRDFYELNTFTMRKDRLPRAHPLYKFLRTERKKVIKLERINKWKQAEGRRKEWRDFLNSVKDGTAGNIFSEEQQNLWTRIWDRTLEVSEPLLQELEDIERNRKLEPEKRNELAVGVRQQLTDLRDRVMKEFESELVKSGALEVAQRYLDGVPDYLWDVSQPDTRHNMYIKPKNCTLPADITWSNTVLGSGREPNEPFWKLHNMPPLGEKKKKRLGRGHGTGKGGSSTRGCKGQKHRSGRYINPMFEGGQMPLYRRLPKFVGKPVGPGHRYRHPKYQLIPIHQLNVAKEGMIVDWATLECLGARLGRYKRNHPIKVIGGKKYAGVANPLTVKNLIVKAHAFTKSAAKEIMDMGGKCLLLRPRTLDIVEEIYHPEVPRAKRYIFTGKISRRERRRRAIMKRVVEEMLKTEQEASSEPHEAGTDAEQSLTSDTNDAEEGGNGEGST</sequence>
<proteinExistence type="inferred from homology"/>
<dbReference type="NCBIfam" id="TIGR01071">
    <property type="entry name" value="rplO_bact"/>
    <property type="match status" value="1"/>
</dbReference>
<keyword evidence="5" id="KW-0732">Signal</keyword>
<feature type="region of interest" description="Disordered" evidence="4">
    <location>
        <begin position="499"/>
        <end position="537"/>
    </location>
</feature>
<dbReference type="InterPro" id="IPR021131">
    <property type="entry name" value="Ribosomal_uL15/eL18"/>
</dbReference>
<dbReference type="GO" id="GO:0006412">
    <property type="term" value="P:translation"/>
    <property type="evidence" value="ECO:0007669"/>
    <property type="project" value="InterPro"/>
</dbReference>
<evidence type="ECO:0000256" key="2">
    <source>
        <dbReference type="ARBA" id="ARBA00022980"/>
    </source>
</evidence>
<organism evidence="7 8">
    <name type="scientific">Babesia gibsoni</name>
    <dbReference type="NCBI Taxonomy" id="33632"/>
    <lineage>
        <taxon>Eukaryota</taxon>
        <taxon>Sar</taxon>
        <taxon>Alveolata</taxon>
        <taxon>Apicomplexa</taxon>
        <taxon>Aconoidasida</taxon>
        <taxon>Piroplasmida</taxon>
        <taxon>Babesiidae</taxon>
        <taxon>Babesia</taxon>
    </lineage>
</organism>
<feature type="region of interest" description="Disordered" evidence="4">
    <location>
        <begin position="287"/>
        <end position="330"/>
    </location>
</feature>
<feature type="compositionally biased region" description="Gly residues" evidence="4">
    <location>
        <begin position="311"/>
        <end position="320"/>
    </location>
</feature>
<feature type="chain" id="PRO_5042225353" description="Large ribosomal subunit protein uL15/eL18 domain-containing protein" evidence="5">
    <location>
        <begin position="20"/>
        <end position="537"/>
    </location>
</feature>
<comment type="caution">
    <text evidence="7">The sequence shown here is derived from an EMBL/GenBank/DDBJ whole genome shotgun (WGS) entry which is preliminary data.</text>
</comment>
<protein>
    <recommendedName>
        <fullName evidence="6">Large ribosomal subunit protein uL15/eL18 domain-containing protein</fullName>
    </recommendedName>
</protein>
<dbReference type="Proteomes" id="UP001230268">
    <property type="component" value="Unassembled WGS sequence"/>
</dbReference>
<reference evidence="7" key="1">
    <citation type="submission" date="2023-08" db="EMBL/GenBank/DDBJ databases">
        <title>Draft sequence of the Babesia gibsoni genome.</title>
        <authorList>
            <person name="Yamagishi J.Y."/>
            <person name="Xuan X.X."/>
        </authorList>
    </citation>
    <scope>NUCLEOTIDE SEQUENCE</scope>
    <source>
        <strain evidence="7">Azabu</strain>
    </source>
</reference>
<keyword evidence="2" id="KW-0689">Ribosomal protein</keyword>
<dbReference type="HAMAP" id="MF_01341">
    <property type="entry name" value="Ribosomal_uL15"/>
    <property type="match status" value="1"/>
</dbReference>
<dbReference type="InterPro" id="IPR005749">
    <property type="entry name" value="Ribosomal_uL15_bac-type"/>
</dbReference>
<dbReference type="Gene3D" id="3.100.10.10">
    <property type="match status" value="1"/>
</dbReference>
<evidence type="ECO:0000259" key="6">
    <source>
        <dbReference type="Pfam" id="PF00828"/>
    </source>
</evidence>
<dbReference type="InterPro" id="IPR036227">
    <property type="entry name" value="Ribosomal_uL15/eL18_sf"/>
</dbReference>
<keyword evidence="8" id="KW-1185">Reference proteome</keyword>
<gene>
    <name evidence="7" type="ORF">BgAZ_107300</name>
</gene>
<dbReference type="SUPFAM" id="SSF52080">
    <property type="entry name" value="Ribosomal proteins L15p and L18e"/>
    <property type="match status" value="1"/>
</dbReference>
<dbReference type="InterPro" id="IPR030878">
    <property type="entry name" value="Ribosomal_uL15"/>
</dbReference>
<dbReference type="PANTHER" id="PTHR12934:SF11">
    <property type="entry name" value="LARGE RIBOSOMAL SUBUNIT PROTEIN UL15M"/>
    <property type="match status" value="1"/>
</dbReference>
<comment type="similarity">
    <text evidence="1">Belongs to the universal ribosomal protein uL15 family.</text>
</comment>
<dbReference type="GO" id="GO:0003735">
    <property type="term" value="F:structural constituent of ribosome"/>
    <property type="evidence" value="ECO:0007669"/>
    <property type="project" value="InterPro"/>
</dbReference>
<keyword evidence="3" id="KW-0687">Ribonucleoprotein</keyword>
<dbReference type="GO" id="GO:0005762">
    <property type="term" value="C:mitochondrial large ribosomal subunit"/>
    <property type="evidence" value="ECO:0007669"/>
    <property type="project" value="TreeGrafter"/>
</dbReference>
<dbReference type="PANTHER" id="PTHR12934">
    <property type="entry name" value="50S RIBOSOMAL PROTEIN L15"/>
    <property type="match status" value="1"/>
</dbReference>
<evidence type="ECO:0000313" key="7">
    <source>
        <dbReference type="EMBL" id="KAK1444824.1"/>
    </source>
</evidence>
<accession>A0AAD8UWA7</accession>
<feature type="signal peptide" evidence="5">
    <location>
        <begin position="1"/>
        <end position="19"/>
    </location>
</feature>
<evidence type="ECO:0000256" key="3">
    <source>
        <dbReference type="ARBA" id="ARBA00023274"/>
    </source>
</evidence>
<feature type="compositionally biased region" description="Basic and acidic residues" evidence="4">
    <location>
        <begin position="499"/>
        <end position="513"/>
    </location>
</feature>
<dbReference type="AlphaFoldDB" id="A0AAD8UWA7"/>
<evidence type="ECO:0000256" key="5">
    <source>
        <dbReference type="SAM" id="SignalP"/>
    </source>
</evidence>
<name>A0AAD8UWA7_BABGI</name>
<dbReference type="EMBL" id="JAVEPI010000001">
    <property type="protein sequence ID" value="KAK1444824.1"/>
    <property type="molecule type" value="Genomic_DNA"/>
</dbReference>